<evidence type="ECO:0000313" key="2">
    <source>
        <dbReference type="Proteomes" id="UP000824469"/>
    </source>
</evidence>
<proteinExistence type="predicted"/>
<feature type="non-terminal residue" evidence="1">
    <location>
        <position position="107"/>
    </location>
</feature>
<keyword evidence="2" id="KW-1185">Reference proteome</keyword>
<reference evidence="1 2" key="1">
    <citation type="journal article" date="2021" name="Nat. Plants">
        <title>The Taxus genome provides insights into paclitaxel biosynthesis.</title>
        <authorList>
            <person name="Xiong X."/>
            <person name="Gou J."/>
            <person name="Liao Q."/>
            <person name="Li Y."/>
            <person name="Zhou Q."/>
            <person name="Bi G."/>
            <person name="Li C."/>
            <person name="Du R."/>
            <person name="Wang X."/>
            <person name="Sun T."/>
            <person name="Guo L."/>
            <person name="Liang H."/>
            <person name="Lu P."/>
            <person name="Wu Y."/>
            <person name="Zhang Z."/>
            <person name="Ro D.K."/>
            <person name="Shang Y."/>
            <person name="Huang S."/>
            <person name="Yan J."/>
        </authorList>
    </citation>
    <scope>NUCLEOTIDE SEQUENCE [LARGE SCALE GENOMIC DNA]</scope>
    <source>
        <strain evidence="1">Ta-2019</strain>
    </source>
</reference>
<accession>A0AA38GCR7</accession>
<dbReference type="Proteomes" id="UP000824469">
    <property type="component" value="Unassembled WGS sequence"/>
</dbReference>
<evidence type="ECO:0000313" key="1">
    <source>
        <dbReference type="EMBL" id="KAH9319588.1"/>
    </source>
</evidence>
<name>A0AA38GCR7_TAXCH</name>
<organism evidence="1 2">
    <name type="scientific">Taxus chinensis</name>
    <name type="common">Chinese yew</name>
    <name type="synonym">Taxus wallichiana var. chinensis</name>
    <dbReference type="NCBI Taxonomy" id="29808"/>
    <lineage>
        <taxon>Eukaryota</taxon>
        <taxon>Viridiplantae</taxon>
        <taxon>Streptophyta</taxon>
        <taxon>Embryophyta</taxon>
        <taxon>Tracheophyta</taxon>
        <taxon>Spermatophyta</taxon>
        <taxon>Pinopsida</taxon>
        <taxon>Pinidae</taxon>
        <taxon>Conifers II</taxon>
        <taxon>Cupressales</taxon>
        <taxon>Taxaceae</taxon>
        <taxon>Taxus</taxon>
    </lineage>
</organism>
<comment type="caution">
    <text evidence="1">The sequence shown here is derived from an EMBL/GenBank/DDBJ whole genome shotgun (WGS) entry which is preliminary data.</text>
</comment>
<gene>
    <name evidence="1" type="ORF">KI387_021357</name>
</gene>
<dbReference type="EMBL" id="JAHRHJ020000004">
    <property type="protein sequence ID" value="KAH9319588.1"/>
    <property type="molecule type" value="Genomic_DNA"/>
</dbReference>
<protein>
    <submittedName>
        <fullName evidence="1">Uncharacterized protein</fullName>
    </submittedName>
</protein>
<dbReference type="AlphaFoldDB" id="A0AA38GCR7"/>
<sequence length="107" mass="12170">MAPLSRGKLYPFASVDFDGFMPQPQAQPNSCKLWYNTGIGKKRNAWDSSEFPTTLTSRGVAITLKLWTTGSNCNLLSTSPQVQSSKRLRLMLHSHWQSYHKDRLILK</sequence>